<sequence>MAGIKNLENLSDEQINNELKKGGKFVIFSYTISIIIMTFRRNSDIYFIKSGESAIAYSWKYSLITFFAGWWGIPFGPIFSFVSFYKNFTGGKDVTAEVITAINSEQPMNQQV</sequence>
<keyword evidence="3" id="KW-1185">Reference proteome</keyword>
<evidence type="ECO:0000256" key="1">
    <source>
        <dbReference type="SAM" id="Phobius"/>
    </source>
</evidence>
<name>A0ABQ2NNC3_9FLAO</name>
<evidence type="ECO:0000313" key="2">
    <source>
        <dbReference type="EMBL" id="GGP06422.1"/>
    </source>
</evidence>
<keyword evidence="1" id="KW-1133">Transmembrane helix</keyword>
<dbReference type="EMBL" id="BMLV01000007">
    <property type="protein sequence ID" value="GGP06422.1"/>
    <property type="molecule type" value="Genomic_DNA"/>
</dbReference>
<organism evidence="2 3">
    <name type="scientific">Cloacibacterium rupense</name>
    <dbReference type="NCBI Taxonomy" id="517423"/>
    <lineage>
        <taxon>Bacteria</taxon>
        <taxon>Pseudomonadati</taxon>
        <taxon>Bacteroidota</taxon>
        <taxon>Flavobacteriia</taxon>
        <taxon>Flavobacteriales</taxon>
        <taxon>Weeksellaceae</taxon>
    </lineage>
</organism>
<reference evidence="3" key="1">
    <citation type="journal article" date="2019" name="Int. J. Syst. Evol. Microbiol.">
        <title>The Global Catalogue of Microorganisms (GCM) 10K type strain sequencing project: providing services to taxonomists for standard genome sequencing and annotation.</title>
        <authorList>
            <consortium name="The Broad Institute Genomics Platform"/>
            <consortium name="The Broad Institute Genome Sequencing Center for Infectious Disease"/>
            <person name="Wu L."/>
            <person name="Ma J."/>
        </authorList>
    </citation>
    <scope>NUCLEOTIDE SEQUENCE [LARGE SCALE GENOMIC DNA]</scope>
    <source>
        <strain evidence="3">CGMCC 1.7656</strain>
    </source>
</reference>
<evidence type="ECO:0000313" key="3">
    <source>
        <dbReference type="Proteomes" id="UP000620064"/>
    </source>
</evidence>
<dbReference type="RefSeq" id="WP_188618607.1">
    <property type="nucleotide sequence ID" value="NZ_BMLV01000007.1"/>
</dbReference>
<feature type="transmembrane region" description="Helical" evidence="1">
    <location>
        <begin position="22"/>
        <end position="40"/>
    </location>
</feature>
<gene>
    <name evidence="2" type="ORF">GCM10010992_26360</name>
</gene>
<accession>A0ABQ2NNC3</accession>
<proteinExistence type="predicted"/>
<keyword evidence="1" id="KW-0472">Membrane</keyword>
<keyword evidence="1" id="KW-0812">Transmembrane</keyword>
<feature type="transmembrane region" description="Helical" evidence="1">
    <location>
        <begin position="61"/>
        <end position="85"/>
    </location>
</feature>
<dbReference type="Proteomes" id="UP000620064">
    <property type="component" value="Unassembled WGS sequence"/>
</dbReference>
<comment type="caution">
    <text evidence="2">The sequence shown here is derived from an EMBL/GenBank/DDBJ whole genome shotgun (WGS) entry which is preliminary data.</text>
</comment>
<protein>
    <submittedName>
        <fullName evidence="2">Uncharacterized protein</fullName>
    </submittedName>
</protein>